<evidence type="ECO:0000256" key="2">
    <source>
        <dbReference type="SAM" id="Phobius"/>
    </source>
</evidence>
<dbReference type="AlphaFoldDB" id="T1E9E2"/>
<evidence type="ECO:0000256" key="1">
    <source>
        <dbReference type="SAM" id="MobiDB-lite"/>
    </source>
</evidence>
<protein>
    <submittedName>
        <fullName evidence="4">Putative secreted mucin</fullName>
    </submittedName>
</protein>
<dbReference type="EMBL" id="GAMD01001437">
    <property type="protein sequence ID" value="JAB00154.1"/>
    <property type="molecule type" value="mRNA"/>
</dbReference>
<feature type="region of interest" description="Disordered" evidence="1">
    <location>
        <begin position="67"/>
        <end position="97"/>
    </location>
</feature>
<keyword evidence="2" id="KW-0472">Membrane</keyword>
<feature type="transmembrane region" description="Helical" evidence="2">
    <location>
        <begin position="119"/>
        <end position="139"/>
    </location>
</feature>
<reference evidence="4" key="1">
    <citation type="submission" date="2013-07" db="EMBL/GenBank/DDBJ databases">
        <title>Transcriptome sequencing and developmental regulation of gene expression in Anopheles aquasalis.</title>
        <authorList>
            <consortium name="Brazilian Malaria Network (MCT/CNPq/MS/SCTIE/DECIT/PRONEX 555648/2009-5) and Research Network on Bioactive Molecules from Arthropod Vectors (NAP-MOBIARVE"/>
            <consortium name="University of Sao Paulo)"/>
            <person name="Marinotti O."/>
            <person name="Ribeiro J.M.C."/>
            <person name="Costa-da-Silva A.L."/>
            <person name="Silva M.C.P."/>
            <person name="Lopes A.R."/>
            <person name="Barros M.S."/>
            <person name="Sa-Nunes A."/>
            <person name="Konjin B.B."/>
            <person name="Carvalho E."/>
            <person name="Suesdek L."/>
            <person name="Silva-Neto M.A.C."/>
            <person name="Capurro M.L."/>
        </authorList>
    </citation>
    <scope>NUCLEOTIDE SEQUENCE</scope>
    <source>
        <tissue evidence="4">Whole body</tissue>
    </source>
</reference>
<evidence type="ECO:0000313" key="4">
    <source>
        <dbReference type="EMBL" id="JAB00154.1"/>
    </source>
</evidence>
<keyword evidence="3" id="KW-0732">Signal</keyword>
<feature type="chain" id="PRO_5004575324" evidence="3">
    <location>
        <begin position="22"/>
        <end position="227"/>
    </location>
</feature>
<feature type="signal peptide" evidence="3">
    <location>
        <begin position="1"/>
        <end position="21"/>
    </location>
</feature>
<evidence type="ECO:0000256" key="3">
    <source>
        <dbReference type="SAM" id="SignalP"/>
    </source>
</evidence>
<accession>T1E9E2</accession>
<feature type="non-terminal residue" evidence="4">
    <location>
        <position position="1"/>
    </location>
</feature>
<proteinExistence type="evidence at transcript level"/>
<name>T1E9E2_ANOAQ</name>
<keyword evidence="2" id="KW-0812">Transmembrane</keyword>
<organism evidence="4">
    <name type="scientific">Anopheles aquasalis</name>
    <name type="common">Malaria mosquito</name>
    <dbReference type="NCBI Taxonomy" id="42839"/>
    <lineage>
        <taxon>Eukaryota</taxon>
        <taxon>Metazoa</taxon>
        <taxon>Ecdysozoa</taxon>
        <taxon>Arthropoda</taxon>
        <taxon>Hexapoda</taxon>
        <taxon>Insecta</taxon>
        <taxon>Pterygota</taxon>
        <taxon>Neoptera</taxon>
        <taxon>Endopterygota</taxon>
        <taxon>Diptera</taxon>
        <taxon>Nematocera</taxon>
        <taxon>Culicoidea</taxon>
        <taxon>Culicidae</taxon>
        <taxon>Anophelinae</taxon>
        <taxon>Anopheles</taxon>
    </lineage>
</organism>
<keyword evidence="2" id="KW-1133">Transmembrane helix</keyword>
<sequence>SFFRFHLFCFVLFCCKITFWSDLCGHLKGATAGDPAQQEHGSGTGTNGRCPAYPLCRWLRVCGTCTSTTSGTSTTSTTTTTTSSTSTPGNHTVANTTTNDAHTASTAATATARRLHHHMLVMVVVVVLLLLILSTDQGIATGTAAWRVLVITTAIYNAATATRLERLLADWLRRRVTIDEGCSGTERRVITTAAIIVLRTAANVGGRGGGTRVVRVVTGRLVGGRAR</sequence>